<comment type="caution">
    <text evidence="2">The sequence shown here is derived from an EMBL/GenBank/DDBJ whole genome shotgun (WGS) entry which is preliminary data.</text>
</comment>
<dbReference type="Proteomes" id="UP000325105">
    <property type="component" value="Unassembled WGS sequence"/>
</dbReference>
<dbReference type="RefSeq" id="WP_148908911.1">
    <property type="nucleotide sequence ID" value="NZ_VNHX01000012.1"/>
</dbReference>
<dbReference type="NCBIfam" id="TIGR00305">
    <property type="entry name" value="putative toxin-antitoxin system toxin component, PIN family"/>
    <property type="match status" value="1"/>
</dbReference>
<sequence length="142" mass="16819">MNKLRLVLDTNIFLVSLAVHSKYHWIYKALIGKKFDLVVSNEILTEYQEQVSIRYGLDYTDASLEYLLLLPNVILTNPSFLWQLVENDKDYNKFVDTYIASQSDFIVSNDRHIHQIKDNIFPQINVLRYEEFENSYKSIFTT</sequence>
<dbReference type="PANTHER" id="PTHR34610:SF3">
    <property type="entry name" value="SSL7007 PROTEIN"/>
    <property type="match status" value="1"/>
</dbReference>
<evidence type="ECO:0000313" key="2">
    <source>
        <dbReference type="EMBL" id="TYP94420.1"/>
    </source>
</evidence>
<evidence type="ECO:0000259" key="1">
    <source>
        <dbReference type="Pfam" id="PF13470"/>
    </source>
</evidence>
<dbReference type="AlphaFoldDB" id="A0A5S5DEF3"/>
<dbReference type="Pfam" id="PF13470">
    <property type="entry name" value="PIN_3"/>
    <property type="match status" value="1"/>
</dbReference>
<dbReference type="InterPro" id="IPR002850">
    <property type="entry name" value="PIN_toxin-like"/>
</dbReference>
<evidence type="ECO:0000313" key="3">
    <source>
        <dbReference type="Proteomes" id="UP000325105"/>
    </source>
</evidence>
<accession>A0A5S5DEF3</accession>
<feature type="domain" description="PIN" evidence="1">
    <location>
        <begin position="5"/>
        <end position="112"/>
    </location>
</feature>
<organism evidence="2 3">
    <name type="scientific">Sphingobacterium allocomposti</name>
    <dbReference type="NCBI Taxonomy" id="415956"/>
    <lineage>
        <taxon>Bacteria</taxon>
        <taxon>Pseudomonadati</taxon>
        <taxon>Bacteroidota</taxon>
        <taxon>Sphingobacteriia</taxon>
        <taxon>Sphingobacteriales</taxon>
        <taxon>Sphingobacteriaceae</taxon>
        <taxon>Sphingobacterium</taxon>
    </lineage>
</organism>
<dbReference type="InterPro" id="IPR002716">
    <property type="entry name" value="PIN_dom"/>
</dbReference>
<name>A0A5S5DEF3_9SPHI</name>
<dbReference type="PANTHER" id="PTHR34610">
    <property type="entry name" value="SSL7007 PROTEIN"/>
    <property type="match status" value="1"/>
</dbReference>
<dbReference type="InterPro" id="IPR029060">
    <property type="entry name" value="PIN-like_dom_sf"/>
</dbReference>
<gene>
    <name evidence="2" type="ORF">BC792_11284</name>
</gene>
<reference evidence="2 3" key="1">
    <citation type="submission" date="2019-07" db="EMBL/GenBank/DDBJ databases">
        <title>Genomic Encyclopedia of Archaeal and Bacterial Type Strains, Phase II (KMG-II): from individual species to whole genera.</title>
        <authorList>
            <person name="Goeker M."/>
        </authorList>
    </citation>
    <scope>NUCLEOTIDE SEQUENCE [LARGE SCALE GENOMIC DNA]</scope>
    <source>
        <strain evidence="2 3">DSM 18850</strain>
    </source>
</reference>
<dbReference type="EMBL" id="VNHX01000012">
    <property type="protein sequence ID" value="TYP94420.1"/>
    <property type="molecule type" value="Genomic_DNA"/>
</dbReference>
<dbReference type="OrthoDB" id="9802590at2"/>
<dbReference type="SUPFAM" id="SSF88723">
    <property type="entry name" value="PIN domain-like"/>
    <property type="match status" value="1"/>
</dbReference>
<keyword evidence="3" id="KW-1185">Reference proteome</keyword>
<protein>
    <submittedName>
        <fullName evidence="2">Putative PIN family toxin of toxin-antitoxin system</fullName>
    </submittedName>
</protein>
<proteinExistence type="predicted"/>